<dbReference type="InterPro" id="IPR027417">
    <property type="entry name" value="P-loop_NTPase"/>
</dbReference>
<dbReference type="GO" id="GO:0005886">
    <property type="term" value="C:plasma membrane"/>
    <property type="evidence" value="ECO:0007669"/>
    <property type="project" value="TreeGrafter"/>
</dbReference>
<dbReference type="STRING" id="4536.A0A0E0FZL9"/>
<dbReference type="InterPro" id="IPR003439">
    <property type="entry name" value="ABC_transporter-like_ATP-bd"/>
</dbReference>
<reference evidence="18" key="1">
    <citation type="submission" date="2015-04" db="UniProtKB">
        <authorList>
            <consortium name="EnsemblPlants"/>
        </authorList>
    </citation>
    <scope>IDENTIFICATION</scope>
    <source>
        <strain evidence="18">SL10</strain>
    </source>
</reference>
<feature type="transmembrane region" description="Helical" evidence="15">
    <location>
        <begin position="852"/>
        <end position="873"/>
    </location>
</feature>
<dbReference type="SMART" id="SM00382">
    <property type="entry name" value="AAA"/>
    <property type="match status" value="2"/>
</dbReference>
<evidence type="ECO:0000256" key="4">
    <source>
        <dbReference type="ARBA" id="ARBA00022692"/>
    </source>
</evidence>
<feature type="compositionally biased region" description="Basic and acidic residues" evidence="14">
    <location>
        <begin position="716"/>
        <end position="735"/>
    </location>
</feature>
<comment type="catalytic activity">
    <reaction evidence="13">
        <text>(indol-3-yl)acetate(in) + ATP + H2O = (indol-3-yl)acetate(out) + ADP + phosphate + H(+)</text>
        <dbReference type="Rhea" id="RHEA:84235"/>
        <dbReference type="ChEBI" id="CHEBI:15377"/>
        <dbReference type="ChEBI" id="CHEBI:15378"/>
        <dbReference type="ChEBI" id="CHEBI:30616"/>
        <dbReference type="ChEBI" id="CHEBI:30854"/>
        <dbReference type="ChEBI" id="CHEBI:43474"/>
        <dbReference type="ChEBI" id="CHEBI:456216"/>
    </reaction>
    <physiologicalReaction direction="left-to-right" evidence="13">
        <dbReference type="Rhea" id="RHEA:84236"/>
    </physiologicalReaction>
</comment>
<dbReference type="Pfam" id="PF00664">
    <property type="entry name" value="ABC_membrane"/>
    <property type="match status" value="2"/>
</dbReference>
<evidence type="ECO:0000259" key="17">
    <source>
        <dbReference type="PROSITE" id="PS50929"/>
    </source>
</evidence>
<keyword evidence="7" id="KW-0067">ATP-binding</keyword>
<feature type="transmembrane region" description="Helical" evidence="15">
    <location>
        <begin position="81"/>
        <end position="105"/>
    </location>
</feature>
<keyword evidence="8 15" id="KW-1133">Transmembrane helix</keyword>
<feature type="transmembrane region" description="Helical" evidence="15">
    <location>
        <begin position="2081"/>
        <end position="2105"/>
    </location>
</feature>
<evidence type="ECO:0000256" key="6">
    <source>
        <dbReference type="ARBA" id="ARBA00022741"/>
    </source>
</evidence>
<feature type="transmembrane region" description="Helical" evidence="15">
    <location>
        <begin position="927"/>
        <end position="947"/>
    </location>
</feature>
<evidence type="ECO:0000256" key="3">
    <source>
        <dbReference type="ARBA" id="ARBA00022448"/>
    </source>
</evidence>
<feature type="region of interest" description="Disordered" evidence="14">
    <location>
        <begin position="1375"/>
        <end position="1459"/>
    </location>
</feature>
<feature type="transmembrane region" description="Helical" evidence="15">
    <location>
        <begin position="953"/>
        <end position="973"/>
    </location>
</feature>
<comment type="subcellular location">
    <subcellularLocation>
        <location evidence="1">Endomembrane system</location>
        <topology evidence="1">Multi-pass membrane protein</topology>
    </subcellularLocation>
</comment>
<dbReference type="InterPro" id="IPR043971">
    <property type="entry name" value="FUZ/MON1/HPS1_longin_2"/>
</dbReference>
<organism evidence="18">
    <name type="scientific">Oryza nivara</name>
    <name type="common">Indian wild rice</name>
    <name type="synonym">Oryza sativa f. spontanea</name>
    <dbReference type="NCBI Taxonomy" id="4536"/>
    <lineage>
        <taxon>Eukaryota</taxon>
        <taxon>Viridiplantae</taxon>
        <taxon>Streptophyta</taxon>
        <taxon>Embryophyta</taxon>
        <taxon>Tracheophyta</taxon>
        <taxon>Spermatophyta</taxon>
        <taxon>Magnoliopsida</taxon>
        <taxon>Liliopsida</taxon>
        <taxon>Poales</taxon>
        <taxon>Poaceae</taxon>
        <taxon>BOP clade</taxon>
        <taxon>Oryzoideae</taxon>
        <taxon>Oryzeae</taxon>
        <taxon>Oryzinae</taxon>
        <taxon>Oryza</taxon>
    </lineage>
</organism>
<dbReference type="InterPro" id="IPR023271">
    <property type="entry name" value="Aquaporin-like"/>
</dbReference>
<feature type="region of interest" description="Disordered" evidence="14">
    <location>
        <begin position="679"/>
        <end position="768"/>
    </location>
</feature>
<reference evidence="18" key="2">
    <citation type="submission" date="2018-04" db="EMBL/GenBank/DDBJ databases">
        <title>OnivRS2 (Oryza nivara Reference Sequence Version 2).</title>
        <authorList>
            <person name="Zhang J."/>
            <person name="Kudrna D."/>
            <person name="Lee S."/>
            <person name="Talag J."/>
            <person name="Rajasekar S."/>
            <person name="Welchert J."/>
            <person name="Hsing Y.-I."/>
            <person name="Wing R.A."/>
        </authorList>
    </citation>
    <scope>NUCLEOTIDE SEQUENCE [LARGE SCALE GENOMIC DNA]</scope>
</reference>
<keyword evidence="19" id="KW-1185">Reference proteome</keyword>
<evidence type="ECO:0000256" key="12">
    <source>
        <dbReference type="ARBA" id="ARBA00060180"/>
    </source>
</evidence>
<dbReference type="CDD" id="cd18578">
    <property type="entry name" value="ABC_6TM_Pgp_ABCB1_D2_like"/>
    <property type="match status" value="1"/>
</dbReference>
<keyword evidence="3" id="KW-0813">Transport</keyword>
<evidence type="ECO:0000256" key="15">
    <source>
        <dbReference type="SAM" id="Phobius"/>
    </source>
</evidence>
<feature type="compositionally biased region" description="Acidic residues" evidence="14">
    <location>
        <begin position="45"/>
        <end position="61"/>
    </location>
</feature>
<feature type="domain" description="ABC transmembrane type-1" evidence="17">
    <location>
        <begin position="807"/>
        <end position="1065"/>
    </location>
</feature>
<evidence type="ECO:0000256" key="13">
    <source>
        <dbReference type="ARBA" id="ARBA00093214"/>
    </source>
</evidence>
<dbReference type="Gene3D" id="1.20.1080.10">
    <property type="entry name" value="Glycerol uptake facilitator protein"/>
    <property type="match status" value="1"/>
</dbReference>
<feature type="transmembrane region" description="Helical" evidence="15">
    <location>
        <begin position="1072"/>
        <end position="1093"/>
    </location>
</feature>
<dbReference type="GO" id="GO:0140359">
    <property type="term" value="F:ABC-type transporter activity"/>
    <property type="evidence" value="ECO:0007669"/>
    <property type="project" value="InterPro"/>
</dbReference>
<dbReference type="FunFam" id="1.20.1560.10:FF:000021">
    <property type="entry name" value="ABC transporter B family member 6"/>
    <property type="match status" value="1"/>
</dbReference>
<protein>
    <submittedName>
        <fullName evidence="18">Uncharacterized protein</fullName>
    </submittedName>
</protein>
<feature type="transmembrane region" description="Helical" evidence="15">
    <location>
        <begin position="2139"/>
        <end position="2159"/>
    </location>
</feature>
<feature type="compositionally biased region" description="Polar residues" evidence="14">
    <location>
        <begin position="1381"/>
        <end position="1393"/>
    </location>
</feature>
<dbReference type="PRINTS" id="PR00783">
    <property type="entry name" value="MINTRINSICP"/>
</dbReference>
<feature type="domain" description="ABC transporter" evidence="16">
    <location>
        <begin position="1129"/>
        <end position="1366"/>
    </location>
</feature>
<dbReference type="eggNOG" id="KOG0055">
    <property type="taxonomic scope" value="Eukaryota"/>
</dbReference>
<keyword evidence="10" id="KW-0325">Glycoprotein</keyword>
<feature type="compositionally biased region" description="Low complexity" evidence="14">
    <location>
        <begin position="21"/>
        <end position="41"/>
    </location>
</feature>
<feature type="transmembrane region" description="Helical" evidence="15">
    <location>
        <begin position="2051"/>
        <end position="2069"/>
    </location>
</feature>
<dbReference type="eggNOG" id="KOG0223">
    <property type="taxonomic scope" value="Eukaryota"/>
</dbReference>
<evidence type="ECO:0000256" key="7">
    <source>
        <dbReference type="ARBA" id="ARBA00022840"/>
    </source>
</evidence>
<dbReference type="InterPro" id="IPR003593">
    <property type="entry name" value="AAA+_ATPase"/>
</dbReference>
<dbReference type="FunFam" id="3.40.50.300:FF:000240">
    <property type="entry name" value="ABC transporter B family member 20"/>
    <property type="match status" value="1"/>
</dbReference>
<dbReference type="FunFam" id="1.20.1560.10:FF:000049">
    <property type="entry name" value="ABC transporter B family member 6"/>
    <property type="match status" value="1"/>
</dbReference>
<comment type="similarity">
    <text evidence="11">Belongs to the MIP/aquaporin (TC 1.A.8) family. TIP (TC 1.A.8.10) subfamily.</text>
</comment>
<evidence type="ECO:0000256" key="8">
    <source>
        <dbReference type="ARBA" id="ARBA00022989"/>
    </source>
</evidence>
<dbReference type="eggNOG" id="KOG0997">
    <property type="taxonomic scope" value="Eukaryota"/>
</dbReference>
<dbReference type="GO" id="GO:0012505">
    <property type="term" value="C:endomembrane system"/>
    <property type="evidence" value="ECO:0007669"/>
    <property type="project" value="UniProtKB-SubCell"/>
</dbReference>
<dbReference type="SUPFAM" id="SSF52540">
    <property type="entry name" value="P-loop containing nucleoside triphosphate hydrolases"/>
    <property type="match status" value="2"/>
</dbReference>
<dbReference type="Pfam" id="PF19036">
    <property type="entry name" value="Fuz_longin_1"/>
    <property type="match status" value="1"/>
</dbReference>
<evidence type="ECO:0000256" key="14">
    <source>
        <dbReference type="SAM" id="MobiDB-lite"/>
    </source>
</evidence>
<dbReference type="GO" id="GO:0015267">
    <property type="term" value="F:channel activity"/>
    <property type="evidence" value="ECO:0007669"/>
    <property type="project" value="InterPro"/>
</dbReference>
<dbReference type="Proteomes" id="UP000006591">
    <property type="component" value="Chromosome 1"/>
</dbReference>
<dbReference type="InterPro" id="IPR043970">
    <property type="entry name" value="FUZ/MON1/HPS1_longin_3"/>
</dbReference>
<dbReference type="OMA" id="PEKMVEN"/>
<dbReference type="EnsemblPlants" id="ONIVA01G52020.1">
    <property type="protein sequence ID" value="ONIVA01G52020.1"/>
    <property type="gene ID" value="ONIVA01G52020"/>
</dbReference>
<evidence type="ECO:0000256" key="2">
    <source>
        <dbReference type="ARBA" id="ARBA00007577"/>
    </source>
</evidence>
<evidence type="ECO:0000313" key="18">
    <source>
        <dbReference type="EnsemblPlants" id="ONIVA01G52020.1"/>
    </source>
</evidence>
<keyword evidence="9 15" id="KW-0472">Membrane</keyword>
<dbReference type="GO" id="GO:0005524">
    <property type="term" value="F:ATP binding"/>
    <property type="evidence" value="ECO:0007669"/>
    <property type="project" value="UniProtKB-KW"/>
</dbReference>
<feature type="domain" description="ABC transmembrane type-1" evidence="17">
    <location>
        <begin position="126"/>
        <end position="352"/>
    </location>
</feature>
<keyword evidence="5" id="KW-0677">Repeat</keyword>
<evidence type="ECO:0000256" key="10">
    <source>
        <dbReference type="ARBA" id="ARBA00023180"/>
    </source>
</evidence>
<feature type="transmembrane region" description="Helical" evidence="15">
    <location>
        <begin position="2111"/>
        <end position="2132"/>
    </location>
</feature>
<dbReference type="Pfam" id="PF00005">
    <property type="entry name" value="ABC_tran"/>
    <property type="match status" value="2"/>
</dbReference>
<evidence type="ECO:0000256" key="5">
    <source>
        <dbReference type="ARBA" id="ARBA00022737"/>
    </source>
</evidence>
<dbReference type="FunFam" id="1.20.1560.10:FF:000028">
    <property type="entry name" value="ABC transporter B family member 20"/>
    <property type="match status" value="1"/>
</dbReference>
<dbReference type="Pfam" id="PF00230">
    <property type="entry name" value="MIP"/>
    <property type="match status" value="1"/>
</dbReference>
<dbReference type="PROSITE" id="PS50893">
    <property type="entry name" value="ABC_TRANSPORTER_2"/>
    <property type="match status" value="2"/>
</dbReference>
<feature type="region of interest" description="Disordered" evidence="14">
    <location>
        <begin position="1509"/>
        <end position="1564"/>
    </location>
</feature>
<feature type="transmembrane region" description="Helical" evidence="15">
    <location>
        <begin position="209"/>
        <end position="231"/>
    </location>
</feature>
<dbReference type="SUPFAM" id="SSF81338">
    <property type="entry name" value="Aquaporin-like"/>
    <property type="match status" value="1"/>
</dbReference>
<dbReference type="Gramene" id="ONIVA01G52020.1">
    <property type="protein sequence ID" value="ONIVA01G52020.1"/>
    <property type="gene ID" value="ONIVA01G52020"/>
</dbReference>
<evidence type="ECO:0000259" key="16">
    <source>
        <dbReference type="PROSITE" id="PS50893"/>
    </source>
</evidence>
<dbReference type="GO" id="GO:0016192">
    <property type="term" value="P:vesicle-mediated transport"/>
    <property type="evidence" value="ECO:0007669"/>
    <property type="project" value="InterPro"/>
</dbReference>
<proteinExistence type="inferred from homology"/>
<dbReference type="InterPro" id="IPR043972">
    <property type="entry name" value="FUZ/MON1/HPS1_longin_1"/>
</dbReference>
<feature type="compositionally biased region" description="Polar residues" evidence="14">
    <location>
        <begin position="1400"/>
        <end position="1410"/>
    </location>
</feature>
<dbReference type="Gene3D" id="1.20.1560.10">
    <property type="entry name" value="ABC transporter type 1, transmembrane domain"/>
    <property type="match status" value="2"/>
</dbReference>
<feature type="transmembrane region" description="Helical" evidence="15">
    <location>
        <begin position="2165"/>
        <end position="2184"/>
    </location>
</feature>
<dbReference type="Pfam" id="PF19037">
    <property type="entry name" value="Fuz_longin_2"/>
    <property type="match status" value="1"/>
</dbReference>
<feature type="transmembrane region" description="Helical" evidence="15">
    <location>
        <begin position="284"/>
        <end position="311"/>
    </location>
</feature>
<feature type="compositionally biased region" description="Polar residues" evidence="14">
    <location>
        <begin position="679"/>
        <end position="696"/>
    </location>
</feature>
<feature type="region of interest" description="Disordered" evidence="14">
    <location>
        <begin position="635"/>
        <end position="667"/>
    </location>
</feature>
<name>A0A0E0FZL9_ORYNI</name>
<dbReference type="CDD" id="cd00333">
    <property type="entry name" value="MIP"/>
    <property type="match status" value="1"/>
</dbReference>
<comment type="function">
    <text evidence="12">Aquaporins facilitate the transport of water and small neutral solutes across cell membranes. May be involved in transport from the vacuolar compartment to the cytoplasm.</text>
</comment>
<dbReference type="InterPro" id="IPR039421">
    <property type="entry name" value="Type_1_exporter"/>
</dbReference>
<comment type="similarity">
    <text evidence="2">Belongs to the ABC transporter superfamily. ABCB family. Multidrug resistance exporter (TC 3.A.1.201) subfamily.</text>
</comment>
<feature type="compositionally biased region" description="Pro residues" evidence="14">
    <location>
        <begin position="1442"/>
        <end position="1454"/>
    </location>
</feature>
<evidence type="ECO:0000256" key="1">
    <source>
        <dbReference type="ARBA" id="ARBA00004127"/>
    </source>
</evidence>
<evidence type="ECO:0000256" key="11">
    <source>
        <dbReference type="ARBA" id="ARBA00038477"/>
    </source>
</evidence>
<dbReference type="FunFam" id="3.40.50.300:FF:001683">
    <property type="entry name" value="ABC transporter B family member 20"/>
    <property type="match status" value="1"/>
</dbReference>
<dbReference type="CDD" id="cd18577">
    <property type="entry name" value="ABC_6TM_Pgp_ABCB1_D1_like"/>
    <property type="match status" value="1"/>
</dbReference>
<dbReference type="InterPro" id="IPR022357">
    <property type="entry name" value="MIP_CS"/>
</dbReference>
<evidence type="ECO:0000256" key="9">
    <source>
        <dbReference type="ARBA" id="ARBA00023136"/>
    </source>
</evidence>
<feature type="transmembrane region" description="Helical" evidence="15">
    <location>
        <begin position="326"/>
        <end position="344"/>
    </location>
</feature>
<feature type="compositionally biased region" description="Low complexity" evidence="14">
    <location>
        <begin position="1427"/>
        <end position="1441"/>
    </location>
</feature>
<feature type="transmembrane region" description="Helical" evidence="15">
    <location>
        <begin position="2196"/>
        <end position="2217"/>
    </location>
</feature>
<accession>A0A0E0FZL9</accession>
<dbReference type="PANTHER" id="PTHR24222:SF52">
    <property type="entry name" value="ABC TRANSPORTER B FAMILY MEMBER 20-RELATED"/>
    <property type="match status" value="1"/>
</dbReference>
<dbReference type="InterPro" id="IPR011527">
    <property type="entry name" value="ABC1_TM_dom"/>
</dbReference>
<keyword evidence="4 15" id="KW-0812">Transmembrane</keyword>
<dbReference type="SUPFAM" id="SSF90123">
    <property type="entry name" value="ABC transporter transmembrane region"/>
    <property type="match status" value="2"/>
</dbReference>
<dbReference type="Pfam" id="PF19038">
    <property type="entry name" value="Fuz_longin_3"/>
    <property type="match status" value="1"/>
</dbReference>
<evidence type="ECO:0000313" key="19">
    <source>
        <dbReference type="Proteomes" id="UP000006591"/>
    </source>
</evidence>
<dbReference type="FunFam" id="1.20.1080.10:FF:000002">
    <property type="entry name" value="Probable aquaporin TIP1-1"/>
    <property type="match status" value="1"/>
</dbReference>
<dbReference type="InterPro" id="IPR000425">
    <property type="entry name" value="MIP"/>
</dbReference>
<feature type="domain" description="ABC transporter" evidence="16">
    <location>
        <begin position="385"/>
        <end position="620"/>
    </location>
</feature>
<feature type="transmembrane region" description="Helical" evidence="15">
    <location>
        <begin position="1031"/>
        <end position="1052"/>
    </location>
</feature>
<dbReference type="Gene3D" id="3.40.50.300">
    <property type="entry name" value="P-loop containing nucleotide triphosphate hydrolases"/>
    <property type="match status" value="2"/>
</dbReference>
<feature type="transmembrane region" description="Helical" evidence="15">
    <location>
        <begin position="994"/>
        <end position="1011"/>
    </location>
</feature>
<dbReference type="PROSITE" id="PS00221">
    <property type="entry name" value="MIP"/>
    <property type="match status" value="1"/>
</dbReference>
<feature type="region of interest" description="Disordered" evidence="14">
    <location>
        <begin position="1"/>
        <end position="64"/>
    </location>
</feature>
<feature type="transmembrane region" description="Helical" evidence="15">
    <location>
        <begin position="803"/>
        <end position="832"/>
    </location>
</feature>
<keyword evidence="6" id="KW-0547">Nucleotide-binding</keyword>
<dbReference type="GO" id="GO:0016887">
    <property type="term" value="F:ATP hydrolysis activity"/>
    <property type="evidence" value="ECO:0007669"/>
    <property type="project" value="InterPro"/>
</dbReference>
<sequence length="2276" mass="249252">MVSRGLFGWSPPHVQPLTPVSEASEPPESPSPYAADLAGDAAPPPEDDAAAALDDGDDEPDPPPAAVPFKRLFACADRLDWALMSAGALAAAAHGVALVVYLHLFGTAIHSLHGRHNHDLFHHINQVSCWILTGERQTAVIRSKYVQVLLNQDMSFFDTYGNNGDIVSQVLSDVLLIQSALSEKVGNYIHNMATFFGGLIIGLVNCWQIALLTLATGPFIVAAGGISNIFLHRLAENIQDAYGEAASVAEQAILYIRTLYSFTNETLAKYSYATSLQATLRYGILISLVQGLGLGFTYGLAICSCALQLWVGRFLISHGKANGGEVVVALFSIILSGLGLNQAATNFYSFEQGRIAAYRLYEMISRSTSVVNQDGRTLPSVQGNIEFRNVYFSYLSRPEIPILSGFYLTVPARKTVALVGRNGSGKSSIIPLMERFYDPTLGEVLLDGENIKNLKLEWLRSQIGLVTQEPALLSLSIRENIAYGRSATTDQIEEAAKTAHAHTFISSLEKGYDTQVGRAGLSLTEEQKIKLSIARAVLSNPSILLLDEVTGALDFEAEKAVQEALDILMLGRSTIIIARRLSLIRNADYIAVMEEGQLVEMGTHDELLNLDGLYAELLRCEEAAKLPKRTPIRNYKEPSSFQIERDSSASHSFQESSSPNMSKSPSLQKTHGFLAFRNSDANHNSHESPNIQSPPSEQMAETRLPTVASERAPSIKRQDSFEMKLPDLPKIDVPLHRQSSNTSDPESPISPLLTSDPKNERSHSKTFSRPLDMFDNFHAEESKKQQTKAPSFWRLVELSLAEYFYALLGSAGAACFGSFNPLLAYTISLIVVAYYRIGVRDVHDEVNKYCSFIVGMGIITVLANFLQHFYFGIMGEKMTERVRRMMFSAILRNEVGWFDEEENSADILSMRLANDATFVRAAFSNRLSIFIQDTAAIFVALLLGMLLEWRVALVALATLPILVISAVAQKMWLSGFSRGIQEMHRKASLVLEDAVRNIYTVVAFCAGNKIMELYRLQLGSILWKSLVHGMGIGFAFGLSQFLLFACNALLLWYTAVAVKNGHLSLVTALKEYIVFSFATFALVEPFGLAPYILKRRKSLTSVFEIIDRAPKIDPDDASGLKPPNVYGSIEFRNVDFCYPTRPETMVLSNFSLRVNGGQTVAVVGVSGSGKSTIISLIERFYDPTAGQVLLDGRDLKLFNLRWLRSHMGLVPQDPVIFSTTIRENIIYARHNATESEMKEAARIANAHHFISSLPHGYDTHVGMRGVDLTPGQKQRIAIARVVLKNAPILLLDEASSAIESESSRVVQEALDTLIMGNKTTILIAHRAAMMKHVDNIVVLNGGKIVEQGTHDSLVQKNGLYVKLMQPHFTKGFRQRALCSQREPTTGLVPSNPTDGGDPAQQDTIESNRVHSLQGRGASEQGRRRRGIGIASGRPPMDMDPPTNNPSPPGPPDSPPPEKRLASLSLRTSHLPPDFEIHDDYDDDDDEGYLTAVSRVGSISTSASAWKDDLEDADVAPPSPSSSGYAAERGTSLASSAAANDDPQPQPDDDDWPRDKKHLHEDDTSASWRKRKKHFFILSNSGKPIYSRYGDEHKLAGFSATLQAIISFVENSGDHIKFVRAAKHQIVFLVKGPIYLVCISCTEESYEGLRGQLELMYGQMLLILTKSVNRCFEKNPKFDMAPLLGGTDAVFLSLIHAFSWNPATFLHAYTCLPLAQSTRQAASAVLQDIADSGVLFALLMCEHKVISLVGAQKATLHPDDIFLLSNFILSSESFRTSESFSPICLPRYNSMAFLYAYENTYLTLLTARSDAFYDLKDSRSRIQNVLLKANVLVEVQRSLRESALRIEDLPADPSSQSVSPPPQFSQDLHFQLLSSEMAIGGPAGLWHFIYKSIYLDQYVSSEFPLIISNPKQQKRLYKAYQKLYASMHDKATGPHKTQFRRDEDYVLFCWITQDFELYAAFNPLADKSQAIKVCNRVCQWIRDLENEIFVYGESTLSWVYITIGNRVVTAVTALTAGKKKKKKKKMPVSRIAVSAPGELSHPDTAKAAVAEFISMLIFVFAGSGSGMAFSKLTDGGGTTPSGLIAASLAHALALFVAVAVGANISGGHVNPAVTFGAFVGGNISLVKAVVYWVAQLLGSVVACLLLKIATGGAAVGAFSLSAGVGAWNAVVFEIVMTFGLVYTVYATAVDPKKGDLGVIAPIAIGFIVGANILAGGAFDGASMNPAVSFGPAVVTGVWDNHWVYWLGPFVGAAIAALIYDIIFIGQRPHDQLPTADY</sequence>
<dbReference type="PANTHER" id="PTHR24222">
    <property type="entry name" value="ABC TRANSPORTER B FAMILY"/>
    <property type="match status" value="1"/>
</dbReference>
<feature type="compositionally biased region" description="Low complexity" evidence="14">
    <location>
        <begin position="649"/>
        <end position="666"/>
    </location>
</feature>
<dbReference type="PROSITE" id="PS50929">
    <property type="entry name" value="ABC_TM1F"/>
    <property type="match status" value="2"/>
</dbReference>
<dbReference type="InterPro" id="IPR036640">
    <property type="entry name" value="ABC1_TM_sf"/>
</dbReference>
<feature type="transmembrane region" description="Helical" evidence="15">
    <location>
        <begin position="2241"/>
        <end position="2261"/>
    </location>
</feature>
<feature type="transmembrane region" description="Helical" evidence="15">
    <location>
        <begin position="185"/>
        <end position="203"/>
    </location>
</feature>